<dbReference type="SUPFAM" id="SSF55874">
    <property type="entry name" value="ATPase domain of HSP90 chaperone/DNA topoisomerase II/histidine kinase"/>
    <property type="match status" value="2"/>
</dbReference>
<dbReference type="InterPro" id="IPR006189">
    <property type="entry name" value="CHASE_dom"/>
</dbReference>
<dbReference type="CDD" id="cd16922">
    <property type="entry name" value="HATPase_EvgS-ArcB-TorS-like"/>
    <property type="match status" value="1"/>
</dbReference>
<dbReference type="InterPro" id="IPR001789">
    <property type="entry name" value="Sig_transdc_resp-reg_receiver"/>
</dbReference>
<dbReference type="InterPro" id="IPR042240">
    <property type="entry name" value="CHASE_sf"/>
</dbReference>
<evidence type="ECO:0000256" key="6">
    <source>
        <dbReference type="ARBA" id="ARBA00022692"/>
    </source>
</evidence>
<dbReference type="SMART" id="SM00388">
    <property type="entry name" value="HisKA"/>
    <property type="match status" value="1"/>
</dbReference>
<dbReference type="CDD" id="cd00082">
    <property type="entry name" value="HisKA"/>
    <property type="match status" value="1"/>
</dbReference>
<dbReference type="SMART" id="SM00448">
    <property type="entry name" value="REC"/>
    <property type="match status" value="2"/>
</dbReference>
<dbReference type="InterPro" id="IPR004358">
    <property type="entry name" value="Sig_transdc_His_kin-like_C"/>
</dbReference>
<evidence type="ECO:0000256" key="5">
    <source>
        <dbReference type="ARBA" id="ARBA00022679"/>
    </source>
</evidence>
<keyword evidence="12 15" id="KW-0472">Membrane</keyword>
<dbReference type="Pfam" id="PF02518">
    <property type="entry name" value="HATPase_c"/>
    <property type="match status" value="1"/>
</dbReference>
<dbReference type="InterPro" id="IPR056839">
    <property type="entry name" value="Receiver_AHK4/CRE1_1st"/>
</dbReference>
<keyword evidence="11" id="KW-0902">Two-component regulatory system</keyword>
<evidence type="ECO:0000256" key="1">
    <source>
        <dbReference type="ARBA" id="ARBA00000085"/>
    </source>
</evidence>
<dbReference type="GO" id="GO:0005524">
    <property type="term" value="F:ATP binding"/>
    <property type="evidence" value="ECO:0007669"/>
    <property type="project" value="UniProtKB-KW"/>
</dbReference>
<feature type="domain" description="Response regulatory" evidence="17">
    <location>
        <begin position="927"/>
        <end position="1070"/>
    </location>
</feature>
<feature type="modified residue" description="4-aspartylphosphate" evidence="13">
    <location>
        <position position="980"/>
    </location>
</feature>
<dbReference type="SUPFAM" id="SSF52172">
    <property type="entry name" value="CheY-like"/>
    <property type="match status" value="2"/>
</dbReference>
<dbReference type="Pfam" id="PF00072">
    <property type="entry name" value="Response_reg"/>
    <property type="match status" value="1"/>
</dbReference>
<keyword evidence="10 15" id="KW-1133">Transmembrane helix</keyword>
<evidence type="ECO:0000256" key="2">
    <source>
        <dbReference type="ARBA" id="ARBA00004370"/>
    </source>
</evidence>
<dbReference type="Gene3D" id="1.10.287.130">
    <property type="match status" value="1"/>
</dbReference>
<evidence type="ECO:0000256" key="10">
    <source>
        <dbReference type="ARBA" id="ARBA00022989"/>
    </source>
</evidence>
<evidence type="ECO:0000313" key="19">
    <source>
        <dbReference type="Proteomes" id="UP000822688"/>
    </source>
</evidence>
<dbReference type="Gene3D" id="3.40.50.2300">
    <property type="match status" value="2"/>
</dbReference>
<dbReference type="PANTHER" id="PTHR45339">
    <property type="entry name" value="HYBRID SIGNAL TRANSDUCTION HISTIDINE KINASE J"/>
    <property type="match status" value="1"/>
</dbReference>
<dbReference type="SMART" id="SM00387">
    <property type="entry name" value="HATPase_c"/>
    <property type="match status" value="1"/>
</dbReference>
<organism evidence="18 19">
    <name type="scientific">Ceratodon purpureus</name>
    <name type="common">Fire moss</name>
    <name type="synonym">Dicranum purpureum</name>
    <dbReference type="NCBI Taxonomy" id="3225"/>
    <lineage>
        <taxon>Eukaryota</taxon>
        <taxon>Viridiplantae</taxon>
        <taxon>Streptophyta</taxon>
        <taxon>Embryophyta</taxon>
        <taxon>Bryophyta</taxon>
        <taxon>Bryophytina</taxon>
        <taxon>Bryopsida</taxon>
        <taxon>Dicranidae</taxon>
        <taxon>Pseudoditrichales</taxon>
        <taxon>Ditrichaceae</taxon>
        <taxon>Ceratodon</taxon>
    </lineage>
</organism>
<dbReference type="InterPro" id="IPR036890">
    <property type="entry name" value="HATPase_C_sf"/>
</dbReference>
<dbReference type="InterPro" id="IPR005467">
    <property type="entry name" value="His_kinase_dom"/>
</dbReference>
<dbReference type="PROSITE" id="PS50110">
    <property type="entry name" value="RESPONSE_REGULATORY"/>
    <property type="match status" value="2"/>
</dbReference>
<dbReference type="Gene3D" id="3.30.565.10">
    <property type="entry name" value="Histidine kinase-like ATPase, C-terminal domain"/>
    <property type="match status" value="1"/>
</dbReference>
<dbReference type="InterPro" id="IPR011006">
    <property type="entry name" value="CheY-like_superfamily"/>
</dbReference>
<dbReference type="InterPro" id="IPR036097">
    <property type="entry name" value="HisK_dim/P_sf"/>
</dbReference>
<evidence type="ECO:0000256" key="15">
    <source>
        <dbReference type="SAM" id="Phobius"/>
    </source>
</evidence>
<keyword evidence="5" id="KW-0808">Transferase</keyword>
<dbReference type="Pfam" id="PF03924">
    <property type="entry name" value="CHASE"/>
    <property type="match status" value="1"/>
</dbReference>
<protein>
    <recommendedName>
        <fullName evidence="3">histidine kinase</fullName>
        <ecNumber evidence="3">2.7.13.3</ecNumber>
    </recommendedName>
</protein>
<dbReference type="Proteomes" id="UP000822688">
    <property type="component" value="Chromosome 8"/>
</dbReference>
<keyword evidence="8" id="KW-0418">Kinase</keyword>
<evidence type="ECO:0000313" key="18">
    <source>
        <dbReference type="EMBL" id="KAG0564416.1"/>
    </source>
</evidence>
<evidence type="ECO:0000256" key="13">
    <source>
        <dbReference type="PROSITE-ProRule" id="PRU00169"/>
    </source>
</evidence>
<evidence type="ECO:0000256" key="12">
    <source>
        <dbReference type="ARBA" id="ARBA00023136"/>
    </source>
</evidence>
<reference evidence="18" key="1">
    <citation type="submission" date="2020-06" db="EMBL/GenBank/DDBJ databases">
        <title>WGS assembly of Ceratodon purpureus strain R40.</title>
        <authorList>
            <person name="Carey S.B."/>
            <person name="Jenkins J."/>
            <person name="Shu S."/>
            <person name="Lovell J.T."/>
            <person name="Sreedasyam A."/>
            <person name="Maumus F."/>
            <person name="Tiley G.P."/>
            <person name="Fernandez-Pozo N."/>
            <person name="Barry K."/>
            <person name="Chen C."/>
            <person name="Wang M."/>
            <person name="Lipzen A."/>
            <person name="Daum C."/>
            <person name="Saski C.A."/>
            <person name="Payton A.C."/>
            <person name="Mcbreen J.C."/>
            <person name="Conrad R.E."/>
            <person name="Kollar L.M."/>
            <person name="Olsson S."/>
            <person name="Huttunen S."/>
            <person name="Landis J.B."/>
            <person name="Wickett N.J."/>
            <person name="Johnson M.G."/>
            <person name="Rensing S.A."/>
            <person name="Grimwood J."/>
            <person name="Schmutz J."/>
            <person name="Mcdaniel S.F."/>
        </authorList>
    </citation>
    <scope>NUCLEOTIDE SEQUENCE</scope>
    <source>
        <strain evidence="18">R40</strain>
    </source>
</reference>
<dbReference type="GO" id="GO:0016020">
    <property type="term" value="C:membrane"/>
    <property type="evidence" value="ECO:0007669"/>
    <property type="project" value="UniProtKB-SubCell"/>
</dbReference>
<accession>A0A8T0GXK8</accession>
<dbReference type="PANTHER" id="PTHR45339:SF6">
    <property type="entry name" value="SENSORY HISTIDINE PROTEIN KINASE"/>
    <property type="match status" value="1"/>
</dbReference>
<comment type="caution">
    <text evidence="18">The sequence shown here is derived from an EMBL/GenBank/DDBJ whole genome shotgun (WGS) entry which is preliminary data.</text>
</comment>
<feature type="region of interest" description="Disordered" evidence="14">
    <location>
        <begin position="35"/>
        <end position="61"/>
    </location>
</feature>
<evidence type="ECO:0000256" key="11">
    <source>
        <dbReference type="ARBA" id="ARBA00023012"/>
    </source>
</evidence>
<dbReference type="EMBL" id="CM026429">
    <property type="protein sequence ID" value="KAG0564416.1"/>
    <property type="molecule type" value="Genomic_DNA"/>
</dbReference>
<dbReference type="CDD" id="cd17546">
    <property type="entry name" value="REC_hyHK_CKI1_RcsC-like"/>
    <property type="match status" value="1"/>
</dbReference>
<feature type="compositionally biased region" description="Basic and acidic residues" evidence="14">
    <location>
        <begin position="35"/>
        <end position="60"/>
    </location>
</feature>
<name>A0A8T0GXK8_CERPU</name>
<dbReference type="FunFam" id="1.10.287.130:FF:000002">
    <property type="entry name" value="Two-component osmosensing histidine kinase"/>
    <property type="match status" value="1"/>
</dbReference>
<dbReference type="InterPro" id="IPR003594">
    <property type="entry name" value="HATPase_dom"/>
</dbReference>
<evidence type="ECO:0000259" key="16">
    <source>
        <dbReference type="PROSITE" id="PS50109"/>
    </source>
</evidence>
<feature type="modified residue" description="4-aspartylphosphate" evidence="13">
    <location>
        <position position="838"/>
    </location>
</feature>
<feature type="domain" description="Histidine kinase" evidence="16">
    <location>
        <begin position="446"/>
        <end position="756"/>
    </location>
</feature>
<evidence type="ECO:0000256" key="3">
    <source>
        <dbReference type="ARBA" id="ARBA00012438"/>
    </source>
</evidence>
<evidence type="ECO:0000256" key="8">
    <source>
        <dbReference type="ARBA" id="ARBA00022777"/>
    </source>
</evidence>
<evidence type="ECO:0000259" key="17">
    <source>
        <dbReference type="PROSITE" id="PS50110"/>
    </source>
</evidence>
<keyword evidence="4 13" id="KW-0597">Phosphoprotein</keyword>
<dbReference type="InterPro" id="IPR003661">
    <property type="entry name" value="HisK_dim/P_dom"/>
</dbReference>
<dbReference type="CDD" id="cd00156">
    <property type="entry name" value="REC"/>
    <property type="match status" value="1"/>
</dbReference>
<dbReference type="EMBL" id="CM026429">
    <property type="protein sequence ID" value="KAG0564415.1"/>
    <property type="molecule type" value="Genomic_DNA"/>
</dbReference>
<keyword evidence="19" id="KW-1185">Reference proteome</keyword>
<dbReference type="OrthoDB" id="10266508at2759"/>
<keyword evidence="7" id="KW-0547">Nucleotide-binding</keyword>
<feature type="transmembrane region" description="Helical" evidence="15">
    <location>
        <begin position="385"/>
        <end position="406"/>
    </location>
</feature>
<dbReference type="Pfam" id="PF24896">
    <property type="entry name" value="Receiver_CRE1"/>
    <property type="match status" value="1"/>
</dbReference>
<gene>
    <name evidence="18" type="ORF">KC19_8G108300</name>
</gene>
<dbReference type="PROSITE" id="PS50109">
    <property type="entry name" value="HIS_KIN"/>
    <property type="match status" value="1"/>
</dbReference>
<dbReference type="GO" id="GO:0000155">
    <property type="term" value="F:phosphorelay sensor kinase activity"/>
    <property type="evidence" value="ECO:0007669"/>
    <property type="project" value="InterPro"/>
</dbReference>
<evidence type="ECO:0000256" key="7">
    <source>
        <dbReference type="ARBA" id="ARBA00022741"/>
    </source>
</evidence>
<comment type="catalytic activity">
    <reaction evidence="1">
        <text>ATP + protein L-histidine = ADP + protein N-phospho-L-histidine.</text>
        <dbReference type="EC" id="2.7.13.3"/>
    </reaction>
</comment>
<feature type="transmembrane region" description="Helical" evidence="15">
    <location>
        <begin position="81"/>
        <end position="103"/>
    </location>
</feature>
<evidence type="ECO:0000256" key="14">
    <source>
        <dbReference type="SAM" id="MobiDB-lite"/>
    </source>
</evidence>
<dbReference type="Pfam" id="PF00512">
    <property type="entry name" value="HisKA"/>
    <property type="match status" value="1"/>
</dbReference>
<dbReference type="SUPFAM" id="SSF47384">
    <property type="entry name" value="Homodimeric domain of signal transducing histidine kinase"/>
    <property type="match status" value="1"/>
</dbReference>
<keyword evidence="9" id="KW-0067">ATP-binding</keyword>
<feature type="domain" description="Response regulatory" evidence="17">
    <location>
        <begin position="786"/>
        <end position="905"/>
    </location>
</feature>
<proteinExistence type="predicted"/>
<evidence type="ECO:0000256" key="4">
    <source>
        <dbReference type="ARBA" id="ARBA00022553"/>
    </source>
</evidence>
<dbReference type="EC" id="2.7.13.3" evidence="3"/>
<comment type="subcellular location">
    <subcellularLocation>
        <location evidence="2">Membrane</location>
    </subcellularLocation>
</comment>
<dbReference type="AlphaFoldDB" id="A0A8T0GXK8"/>
<dbReference type="PRINTS" id="PR00344">
    <property type="entry name" value="BCTRLSENSOR"/>
</dbReference>
<evidence type="ECO:0000256" key="9">
    <source>
        <dbReference type="ARBA" id="ARBA00022840"/>
    </source>
</evidence>
<sequence length="1083" mass="122256">MQQGGEAVEWGERGAPTGGRQVRMRAMEIHQRARRMETVRERDERDESMASEDGDHERRITGGPRMRIMGQWCKLNLLRFWWMQVICILCALAMVIVVGVVVYRSAMINKRQEILLKCENRKEVFKSEVDNNLGASFVILGLVTSVPTVDQPTWMTFTNQTLFLRPHVRSLAYCLRVMPPQRAEVERRYNGTFYIYSNGSKIPRGPAEEYAPVVLQSFNISSYLMDVYGYPIWRAAINQVRQSGNFSMSPPFLQQGHWRMGSFLPHYGDVDPNLLTTVEARNATCVGYVVTVLNVEEVFGSVISRFKDSDLYISAITRVSPSLELNDYYNCTKDQNPCEVRFFGNRPKPKNSEGVSVPFTYGSQDIELQCWYTHNIHLHVLREMIAWPLLMLAVVVFCIVAVYLVLKRMSTAEKDVDEREKIHAKLREAKLIAEAADTAKSSFLATVSHEIRTPMNGVIGMTNLLMGTDLTPQQLEYVKIAQASGNALVALISDVLDLSKIEAGRMEIETVPFDMREELDNILSLFEEKVHQKKLEISALVHDSVPQWMYGDPGRLRQVLINLVGNAIKFTKQGHIFLCVRLVDPFFYETISPPTSEQFFDLVDIKRKHSIVEVEGVDSQQDQTSLKGAIAVRSSLFRARHQHMAPPRLSMKPGPLSSSSCVAEWRNWKPIGDLGFDEVTCVISIEDSGIGIPKFMQSRLFEPFVQADSSTSREYGGTGIGLSICQKLVRLTRGDIIVESEPGEGSVFKFSQVLPTSGQRGDLQKLAFAMKRTPSGLQDERVSGIKVLLVDANPVRQEVAATYLRRVGALIEYAEDARIALELLARNDGPPFQAVIVDLQGMDHNSSIRLVQRLKESTFKRIPVLALSIPPDSSLQSELHEAGYLHIVHKPLRCTTLIAGLIQSLGMQVTNPSRKQNTNAEMLSNKRLLVVDDNMVNRRVASSMLQRYGATVVTVNGGNQAINAVRNQPPEKQFDMILMDIQMPEMDGYEATRLIRKWEVDKCEQCRALEKIEYDYEEIKECSHHRIPIVAVTADVMKGTHEMCFSAGMDDYIPKPLDQKQLQLLLERFLERRLVNAPGSSAK</sequence>
<dbReference type="SMART" id="SM01079">
    <property type="entry name" value="CHASE"/>
    <property type="match status" value="1"/>
</dbReference>
<dbReference type="Gene3D" id="3.30.450.350">
    <property type="entry name" value="CHASE domain"/>
    <property type="match status" value="1"/>
</dbReference>
<keyword evidence="6 15" id="KW-0812">Transmembrane</keyword>